<protein>
    <recommendedName>
        <fullName evidence="1">UspA domain-containing protein</fullName>
    </recommendedName>
</protein>
<evidence type="ECO:0000259" key="1">
    <source>
        <dbReference type="Pfam" id="PF00582"/>
    </source>
</evidence>
<accession>A0AA39AJK6</accession>
<dbReference type="CDD" id="cd23659">
    <property type="entry name" value="USP_At3g01520-like"/>
    <property type="match status" value="1"/>
</dbReference>
<dbReference type="InterPro" id="IPR014729">
    <property type="entry name" value="Rossmann-like_a/b/a_fold"/>
</dbReference>
<proteinExistence type="predicted"/>
<sequence length="187" mass="20469">MEMAVEGGGPQVHKKVMVAIDENECSYHALMWVLHNLKESIGNSPLVIFNAQPPPYRNNTFAASLGTARMYCPVSAAPEFINNVQEQNKKVSVALLEKAKSICAGQGVNAETISEVGDAKQAICDAVQKLNITLLILGDRGIGKIKRLLPPFLFSCQIECISHLHESPWSGSDIHYITENFNDTGLF</sequence>
<dbReference type="PANTHER" id="PTHR31964">
    <property type="entry name" value="ADENINE NUCLEOTIDE ALPHA HYDROLASES-LIKE SUPERFAMILY PROTEIN"/>
    <property type="match status" value="1"/>
</dbReference>
<dbReference type="Pfam" id="PF00582">
    <property type="entry name" value="Usp"/>
    <property type="match status" value="1"/>
</dbReference>
<dbReference type="InterPro" id="IPR006016">
    <property type="entry name" value="UspA"/>
</dbReference>
<feature type="domain" description="UspA" evidence="1">
    <location>
        <begin position="14"/>
        <end position="149"/>
    </location>
</feature>
<evidence type="ECO:0000313" key="2">
    <source>
        <dbReference type="EMBL" id="KAJ9708200.1"/>
    </source>
</evidence>
<evidence type="ECO:0000313" key="3">
    <source>
        <dbReference type="Proteomes" id="UP001168098"/>
    </source>
</evidence>
<dbReference type="AlphaFoldDB" id="A0AA39AJK6"/>
<gene>
    <name evidence="2" type="ORF">PVL29_000320</name>
</gene>
<comment type="caution">
    <text evidence="2">The sequence shown here is derived from an EMBL/GenBank/DDBJ whole genome shotgun (WGS) entry which is preliminary data.</text>
</comment>
<name>A0AA39AJK6_VITRO</name>
<dbReference type="Gene3D" id="3.40.50.620">
    <property type="entry name" value="HUPs"/>
    <property type="match status" value="1"/>
</dbReference>
<dbReference type="SUPFAM" id="SSF52402">
    <property type="entry name" value="Adenine nucleotide alpha hydrolases-like"/>
    <property type="match status" value="1"/>
</dbReference>
<reference evidence="2 3" key="1">
    <citation type="journal article" date="2023" name="BMC Biotechnol.">
        <title>Vitis rotundifolia cv Carlos genome sequencing.</title>
        <authorList>
            <person name="Huff M."/>
            <person name="Hulse-Kemp A."/>
            <person name="Scheffler B."/>
            <person name="Youngblood R."/>
            <person name="Simpson S."/>
            <person name="Babiker E."/>
            <person name="Staton M."/>
        </authorList>
    </citation>
    <scope>NUCLEOTIDE SEQUENCE [LARGE SCALE GENOMIC DNA]</scope>
    <source>
        <tissue evidence="2">Leaf</tissue>
    </source>
</reference>
<organism evidence="2 3">
    <name type="scientific">Vitis rotundifolia</name>
    <name type="common">Muscadine grape</name>
    <dbReference type="NCBI Taxonomy" id="103349"/>
    <lineage>
        <taxon>Eukaryota</taxon>
        <taxon>Viridiplantae</taxon>
        <taxon>Streptophyta</taxon>
        <taxon>Embryophyta</taxon>
        <taxon>Tracheophyta</taxon>
        <taxon>Spermatophyta</taxon>
        <taxon>Magnoliopsida</taxon>
        <taxon>eudicotyledons</taxon>
        <taxon>Gunneridae</taxon>
        <taxon>Pentapetalae</taxon>
        <taxon>rosids</taxon>
        <taxon>Vitales</taxon>
        <taxon>Vitaceae</taxon>
        <taxon>Viteae</taxon>
        <taxon>Vitis</taxon>
    </lineage>
</organism>
<dbReference type="EMBL" id="JARBHA010000001">
    <property type="protein sequence ID" value="KAJ9708200.1"/>
    <property type="molecule type" value="Genomic_DNA"/>
</dbReference>
<dbReference type="PANTHER" id="PTHR31964:SF55">
    <property type="entry name" value="USPA DOMAIN-CONTAINING PROTEIN"/>
    <property type="match status" value="1"/>
</dbReference>
<keyword evidence="3" id="KW-1185">Reference proteome</keyword>
<dbReference type="Proteomes" id="UP001168098">
    <property type="component" value="Unassembled WGS sequence"/>
</dbReference>